<dbReference type="AlphaFoldDB" id="A0AAD9RHZ1"/>
<dbReference type="Pfam" id="PF04665">
    <property type="entry name" value="Pox_A32"/>
    <property type="match status" value="1"/>
</dbReference>
<evidence type="ECO:0000313" key="2">
    <source>
        <dbReference type="Proteomes" id="UP001258017"/>
    </source>
</evidence>
<dbReference type="Proteomes" id="UP001258017">
    <property type="component" value="Unassembled WGS sequence"/>
</dbReference>
<keyword evidence="2" id="KW-1185">Reference proteome</keyword>
<organism evidence="1 2">
    <name type="scientific">Odynerus spinipes</name>
    <dbReference type="NCBI Taxonomy" id="1348599"/>
    <lineage>
        <taxon>Eukaryota</taxon>
        <taxon>Metazoa</taxon>
        <taxon>Ecdysozoa</taxon>
        <taxon>Arthropoda</taxon>
        <taxon>Hexapoda</taxon>
        <taxon>Insecta</taxon>
        <taxon>Pterygota</taxon>
        <taxon>Neoptera</taxon>
        <taxon>Endopterygota</taxon>
        <taxon>Hymenoptera</taxon>
        <taxon>Apocrita</taxon>
        <taxon>Aculeata</taxon>
        <taxon>Vespoidea</taxon>
        <taxon>Vespidae</taxon>
        <taxon>Eumeninae</taxon>
        <taxon>Odynerus</taxon>
    </lineage>
</organism>
<dbReference type="InterPro" id="IPR006758">
    <property type="entry name" value="A32L"/>
</dbReference>
<reference evidence="1" key="2">
    <citation type="journal article" date="2023" name="Commun. Biol.">
        <title>Intrasexual cuticular hydrocarbon dimorphism in a wasp sheds light on hydrocarbon biosynthesis genes in Hymenoptera.</title>
        <authorList>
            <person name="Moris V.C."/>
            <person name="Podsiadlowski L."/>
            <person name="Martin S."/>
            <person name="Oeyen J.P."/>
            <person name="Donath A."/>
            <person name="Petersen M."/>
            <person name="Wilbrandt J."/>
            <person name="Misof B."/>
            <person name="Liedtke D."/>
            <person name="Thamm M."/>
            <person name="Scheiner R."/>
            <person name="Schmitt T."/>
            <person name="Niehuis O."/>
        </authorList>
    </citation>
    <scope>NUCLEOTIDE SEQUENCE</scope>
    <source>
        <strain evidence="1">GBR_01_08_01A</strain>
    </source>
</reference>
<proteinExistence type="predicted"/>
<comment type="caution">
    <text evidence="1">The sequence shown here is derived from an EMBL/GenBank/DDBJ whole genome shotgun (WGS) entry which is preliminary data.</text>
</comment>
<name>A0AAD9RHZ1_9HYME</name>
<accession>A0AAD9RHZ1</accession>
<gene>
    <name evidence="1" type="ORF">KPH14_012726</name>
</gene>
<sequence length="230" mass="26648">MHFVKHQLDIKVRDNSKVIRGLTDDSARRHGVLLPNTIRALICGPSNCGKTNVLLSLIESPNGVRFENVYVYSKSLQQPKYQYLEILLSLIDHVGYYTFSNNADVVPIEEALPNSIFIFDDVACNKQDSIREYFSMGRHGNIDSFYLCQTYAKIPKHLIRDNANLLILFKQDATNLRHVYNDHVNTDMYEKFCDLCANCWEEKYGFLVIDKDSPQYRGRYRKGFNCFAIL</sequence>
<evidence type="ECO:0000313" key="1">
    <source>
        <dbReference type="EMBL" id="KAK2579973.1"/>
    </source>
</evidence>
<protein>
    <submittedName>
        <fullName evidence="1">Uncharacterized protein</fullName>
    </submittedName>
</protein>
<dbReference type="EMBL" id="JAIFRP010000069">
    <property type="protein sequence ID" value="KAK2579973.1"/>
    <property type="molecule type" value="Genomic_DNA"/>
</dbReference>
<reference evidence="1" key="1">
    <citation type="submission" date="2021-08" db="EMBL/GenBank/DDBJ databases">
        <authorList>
            <person name="Misof B."/>
            <person name="Oliver O."/>
            <person name="Podsiadlowski L."/>
            <person name="Donath A."/>
            <person name="Peters R."/>
            <person name="Mayer C."/>
            <person name="Rust J."/>
            <person name="Gunkel S."/>
            <person name="Lesny P."/>
            <person name="Martin S."/>
            <person name="Oeyen J.P."/>
            <person name="Petersen M."/>
            <person name="Panagiotis P."/>
            <person name="Wilbrandt J."/>
            <person name="Tanja T."/>
        </authorList>
    </citation>
    <scope>NUCLEOTIDE SEQUENCE</scope>
    <source>
        <strain evidence="1">GBR_01_08_01A</strain>
        <tissue evidence="1">Thorax + abdomen</tissue>
    </source>
</reference>